<evidence type="ECO:0000259" key="1">
    <source>
        <dbReference type="Pfam" id="PF01370"/>
    </source>
</evidence>
<protein>
    <recommendedName>
        <fullName evidence="1">NAD-dependent epimerase/dehydratase domain-containing protein</fullName>
    </recommendedName>
</protein>
<proteinExistence type="predicted"/>
<dbReference type="GO" id="GO:0004029">
    <property type="term" value="F:aldehyde dehydrogenase (NAD+) activity"/>
    <property type="evidence" value="ECO:0007669"/>
    <property type="project" value="TreeGrafter"/>
</dbReference>
<dbReference type="SUPFAM" id="SSF51735">
    <property type="entry name" value="NAD(P)-binding Rossmann-fold domains"/>
    <property type="match status" value="1"/>
</dbReference>
<dbReference type="InterPro" id="IPR051783">
    <property type="entry name" value="NAD(P)-dependent_oxidoreduct"/>
</dbReference>
<reference evidence="2 3" key="1">
    <citation type="submission" date="2016-03" db="EMBL/GenBank/DDBJ databases">
        <title>Pediococcus and Lactobacillus from brewery environment - whole genome sequencing and assembly.</title>
        <authorList>
            <person name="Behr J."/>
            <person name="Geissler A.J."/>
            <person name="Vogel R.F."/>
        </authorList>
    </citation>
    <scope>NUCLEOTIDE SEQUENCE [LARGE SCALE GENOMIC DNA]</scope>
    <source>
        <strain evidence="2 3">TMW 1.1995</strain>
    </source>
</reference>
<feature type="domain" description="NAD-dependent epimerase/dehydratase" evidence="1">
    <location>
        <begin position="5"/>
        <end position="215"/>
    </location>
</feature>
<gene>
    <name evidence="2" type="ORF">AYR63_05780</name>
</gene>
<dbReference type="PANTHER" id="PTHR48079:SF6">
    <property type="entry name" value="NAD(P)-BINDING DOMAIN-CONTAINING PROTEIN-RELATED"/>
    <property type="match status" value="1"/>
</dbReference>
<evidence type="ECO:0000313" key="3">
    <source>
        <dbReference type="Proteomes" id="UP000093267"/>
    </source>
</evidence>
<dbReference type="STRING" id="240427.AYR62_14790"/>
<keyword evidence="3" id="KW-1185">Reference proteome</keyword>
<name>A0A1B2IXD2_9LACO</name>
<dbReference type="AlphaFoldDB" id="A0A1B2IXD2"/>
<dbReference type="EMBL" id="CP014924">
    <property type="protein sequence ID" value="ANZ66692.1"/>
    <property type="molecule type" value="Genomic_DNA"/>
</dbReference>
<dbReference type="Gene3D" id="3.40.50.720">
    <property type="entry name" value="NAD(P)-binding Rossmann-like Domain"/>
    <property type="match status" value="1"/>
</dbReference>
<sequence>MIQNVLVLGATGGTGTAIVDACLARDLTVTVFGRSLTKLRAHFPSHVSYAQGDVFDVASIVTAGAEADLIIQCAAVPYHETVARQLPLAESVMTAAKQLGVRVVYVDGIYAYGASTGHPVSETAPLRPISKKGQIKAQLTQYLFSDTFHSVPTCLIRLPDYFGPSTQASSYLGLTMMGIAACKPTFYIGSRSVSREYVFLPDAAEMILNVALSKTNFTGIWNIPGQQITGDRLIKLASDASGDHKPLFTLTKPVLRLLGLFDADLKEIVEMYYLTKKPVILDGRKYQEAFGDLIETPFERSVPFTIGQIALAHQK</sequence>
<dbReference type="Proteomes" id="UP000093267">
    <property type="component" value="Chromosome"/>
</dbReference>
<dbReference type="OrthoDB" id="112777at2"/>
<accession>A0A1B2IXD2</accession>
<dbReference type="RefSeq" id="WP_065928639.1">
    <property type="nucleotide sequence ID" value="NZ_CP014912.1"/>
</dbReference>
<dbReference type="InterPro" id="IPR001509">
    <property type="entry name" value="Epimerase_deHydtase"/>
</dbReference>
<evidence type="ECO:0000313" key="2">
    <source>
        <dbReference type="EMBL" id="ANZ66692.1"/>
    </source>
</evidence>
<dbReference type="InterPro" id="IPR036291">
    <property type="entry name" value="NAD(P)-bd_dom_sf"/>
</dbReference>
<organism evidence="2 3">
    <name type="scientific">Secundilactobacillus paracollinoides</name>
    <dbReference type="NCBI Taxonomy" id="240427"/>
    <lineage>
        <taxon>Bacteria</taxon>
        <taxon>Bacillati</taxon>
        <taxon>Bacillota</taxon>
        <taxon>Bacilli</taxon>
        <taxon>Lactobacillales</taxon>
        <taxon>Lactobacillaceae</taxon>
        <taxon>Secundilactobacillus</taxon>
    </lineage>
</organism>
<dbReference type="Pfam" id="PF01370">
    <property type="entry name" value="Epimerase"/>
    <property type="match status" value="1"/>
</dbReference>
<dbReference type="GO" id="GO:0005737">
    <property type="term" value="C:cytoplasm"/>
    <property type="evidence" value="ECO:0007669"/>
    <property type="project" value="TreeGrafter"/>
</dbReference>
<dbReference type="PANTHER" id="PTHR48079">
    <property type="entry name" value="PROTEIN YEEZ"/>
    <property type="match status" value="1"/>
</dbReference>